<dbReference type="InterPro" id="IPR043136">
    <property type="entry name" value="B30.2/SPRY_sf"/>
</dbReference>
<name>A0A3L8Q556_CHLGU</name>
<proteinExistence type="predicted"/>
<reference evidence="3 4" key="1">
    <citation type="journal article" date="2018" name="Proc. R. Soc. B">
        <title>A non-coding region near Follistatin controls head colour polymorphism in the Gouldian finch.</title>
        <authorList>
            <person name="Toomey M.B."/>
            <person name="Marques C.I."/>
            <person name="Andrade P."/>
            <person name="Araujo P.M."/>
            <person name="Sabatino S."/>
            <person name="Gazda M.A."/>
            <person name="Afonso S."/>
            <person name="Lopes R.J."/>
            <person name="Corbo J.C."/>
            <person name="Carneiro M."/>
        </authorList>
    </citation>
    <scope>NUCLEOTIDE SEQUENCE [LARGE SCALE GENOMIC DNA]</scope>
    <source>
        <strain evidence="3">Red01</strain>
        <tissue evidence="3">Muscle</tissue>
    </source>
</reference>
<feature type="region of interest" description="Disordered" evidence="1">
    <location>
        <begin position="171"/>
        <end position="284"/>
    </location>
</feature>
<evidence type="ECO:0000256" key="1">
    <source>
        <dbReference type="SAM" id="MobiDB-lite"/>
    </source>
</evidence>
<dbReference type="SUPFAM" id="SSF49899">
    <property type="entry name" value="Concanavalin A-like lectins/glucanases"/>
    <property type="match status" value="2"/>
</dbReference>
<feature type="region of interest" description="Disordered" evidence="1">
    <location>
        <begin position="57"/>
        <end position="90"/>
    </location>
</feature>
<dbReference type="Gene3D" id="2.60.120.920">
    <property type="match status" value="2"/>
</dbReference>
<evidence type="ECO:0000313" key="3">
    <source>
        <dbReference type="EMBL" id="RLV62486.1"/>
    </source>
</evidence>
<dbReference type="AlphaFoldDB" id="A0A3L8Q556"/>
<comment type="caution">
    <text evidence="3">The sequence shown here is derived from an EMBL/GenBank/DDBJ whole genome shotgun (WGS) entry which is preliminary data.</text>
</comment>
<evidence type="ECO:0000259" key="2">
    <source>
        <dbReference type="PROSITE" id="PS50188"/>
    </source>
</evidence>
<dbReference type="OrthoDB" id="9049620at2759"/>
<sequence length="338" mass="37174">QDIKGTFIRCENIKFQEPELVPVDVGKKFRNCFLQDVVMRKMEKVFSKVPQADVTLDPSTAHPRLSLSPDRRSVRLSERRPELSGGSRRSDGDLCVLGAPGFSAGRHYWEVEVGGRRGWAVGAARERRRHKGVAAPGREIWAVGTGGKKFQGLTVTEPTASGELTVLVPDEWPGLAPNERPGLAPDEWPGLAPNERPGLAPDERPGLAPNERPGLAPDEWPGLAPDGWPGLAPDERPGLAPNERPGLAPNGRTGLAPDGRPGLAPNERPGLAPDERPVSAPGERPRRFGVYLDYERGQLGFYDAESMRHIHTFHIRCRERVFPFFRVLAKGTRIKICT</sequence>
<dbReference type="InterPro" id="IPR013320">
    <property type="entry name" value="ConA-like_dom_sf"/>
</dbReference>
<feature type="domain" description="B30.2/SPRY" evidence="2">
    <location>
        <begin position="34"/>
        <end position="338"/>
    </location>
</feature>
<accession>A0A3L8Q556</accession>
<dbReference type="InterPro" id="IPR003879">
    <property type="entry name" value="Butyrophylin_SPRY"/>
</dbReference>
<dbReference type="InterPro" id="IPR003877">
    <property type="entry name" value="SPRY_dom"/>
</dbReference>
<keyword evidence="4" id="KW-1185">Reference proteome</keyword>
<protein>
    <recommendedName>
        <fullName evidence="2">B30.2/SPRY domain-containing protein</fullName>
    </recommendedName>
</protein>
<dbReference type="Pfam" id="PF00622">
    <property type="entry name" value="SPRY"/>
    <property type="match status" value="1"/>
</dbReference>
<evidence type="ECO:0000313" key="4">
    <source>
        <dbReference type="Proteomes" id="UP000276834"/>
    </source>
</evidence>
<dbReference type="PANTHER" id="PTHR24103">
    <property type="entry name" value="E3 UBIQUITIN-PROTEIN LIGASE TRIM"/>
    <property type="match status" value="1"/>
</dbReference>
<dbReference type="Pfam" id="PF13765">
    <property type="entry name" value="PRY"/>
    <property type="match status" value="1"/>
</dbReference>
<dbReference type="SMART" id="SM00449">
    <property type="entry name" value="SPRY"/>
    <property type="match status" value="1"/>
</dbReference>
<dbReference type="PROSITE" id="PS50188">
    <property type="entry name" value="B302_SPRY"/>
    <property type="match status" value="1"/>
</dbReference>
<gene>
    <name evidence="3" type="ORF">DV515_00019266</name>
</gene>
<feature type="compositionally biased region" description="Basic and acidic residues" evidence="1">
    <location>
        <begin position="69"/>
        <end position="90"/>
    </location>
</feature>
<dbReference type="PRINTS" id="PR01407">
    <property type="entry name" value="BUTYPHLNCDUF"/>
</dbReference>
<dbReference type="SMART" id="SM00589">
    <property type="entry name" value="PRY"/>
    <property type="match status" value="1"/>
</dbReference>
<dbReference type="EMBL" id="QUSF01007154">
    <property type="protein sequence ID" value="RLV62486.1"/>
    <property type="molecule type" value="Genomic_DNA"/>
</dbReference>
<dbReference type="InterPro" id="IPR050143">
    <property type="entry name" value="TRIM/RBCC"/>
</dbReference>
<organism evidence="3 4">
    <name type="scientific">Chloebia gouldiae</name>
    <name type="common">Gouldian finch</name>
    <name type="synonym">Erythrura gouldiae</name>
    <dbReference type="NCBI Taxonomy" id="44316"/>
    <lineage>
        <taxon>Eukaryota</taxon>
        <taxon>Metazoa</taxon>
        <taxon>Chordata</taxon>
        <taxon>Craniata</taxon>
        <taxon>Vertebrata</taxon>
        <taxon>Euteleostomi</taxon>
        <taxon>Archelosauria</taxon>
        <taxon>Archosauria</taxon>
        <taxon>Dinosauria</taxon>
        <taxon>Saurischia</taxon>
        <taxon>Theropoda</taxon>
        <taxon>Coelurosauria</taxon>
        <taxon>Aves</taxon>
        <taxon>Neognathae</taxon>
        <taxon>Neoaves</taxon>
        <taxon>Telluraves</taxon>
        <taxon>Australaves</taxon>
        <taxon>Passeriformes</taxon>
        <taxon>Passeroidea</taxon>
        <taxon>Passeridae</taxon>
        <taxon>Chloebia</taxon>
    </lineage>
</organism>
<feature type="non-terminal residue" evidence="3">
    <location>
        <position position="1"/>
    </location>
</feature>
<dbReference type="Proteomes" id="UP000276834">
    <property type="component" value="Unassembled WGS sequence"/>
</dbReference>
<dbReference type="InterPro" id="IPR006574">
    <property type="entry name" value="PRY"/>
</dbReference>
<dbReference type="InterPro" id="IPR001870">
    <property type="entry name" value="B30.2/SPRY"/>
</dbReference>